<organism evidence="1 2">
    <name type="scientific">Hymenobacter jeongseonensis</name>
    <dbReference type="NCBI Taxonomy" id="2791027"/>
    <lineage>
        <taxon>Bacteria</taxon>
        <taxon>Pseudomonadati</taxon>
        <taxon>Bacteroidota</taxon>
        <taxon>Cytophagia</taxon>
        <taxon>Cytophagales</taxon>
        <taxon>Hymenobacteraceae</taxon>
        <taxon>Hymenobacter</taxon>
    </lineage>
</organism>
<dbReference type="EMBL" id="JADQDQ010000013">
    <property type="protein sequence ID" value="MBF9239473.1"/>
    <property type="molecule type" value="Genomic_DNA"/>
</dbReference>
<name>A0ABS0IMA2_9BACT</name>
<evidence type="ECO:0000313" key="2">
    <source>
        <dbReference type="Proteomes" id="UP000597617"/>
    </source>
</evidence>
<accession>A0ABS0IMA2</accession>
<dbReference type="RefSeq" id="WP_196283825.1">
    <property type="nucleotide sequence ID" value="NZ_JADQDQ010000013.1"/>
</dbReference>
<evidence type="ECO:0000313" key="1">
    <source>
        <dbReference type="EMBL" id="MBF9239473.1"/>
    </source>
</evidence>
<gene>
    <name evidence="1" type="ORF">I2I05_18920</name>
</gene>
<comment type="caution">
    <text evidence="1">The sequence shown here is derived from an EMBL/GenBank/DDBJ whole genome shotgun (WGS) entry which is preliminary data.</text>
</comment>
<dbReference type="Proteomes" id="UP000597617">
    <property type="component" value="Unassembled WGS sequence"/>
</dbReference>
<sequence length="158" mass="17736">MPLYEPPRDLIETPVCDRVIGETLFKQVARFKKLDHEQTREGVCSAIITVQVTLHASVDGQAGPVLSGQGFDHDGYEQKLVADNETIVDPATDQLLAIRHHSIHGLNPAEEWENAVNAPQTTMYQGDYFMMVRKYSPIDIDGMIEDHIARADTMGKFR</sequence>
<reference evidence="1 2" key="1">
    <citation type="submission" date="2020-11" db="EMBL/GenBank/DDBJ databases">
        <authorList>
            <person name="Kim M.K."/>
        </authorList>
    </citation>
    <scope>NUCLEOTIDE SEQUENCE [LARGE SCALE GENOMIC DNA]</scope>
    <source>
        <strain evidence="1 2">BT683</strain>
    </source>
</reference>
<proteinExistence type="predicted"/>
<keyword evidence="2" id="KW-1185">Reference proteome</keyword>
<protein>
    <submittedName>
        <fullName evidence="1">Uncharacterized protein</fullName>
    </submittedName>
</protein>